<dbReference type="Gene3D" id="1.10.640.10">
    <property type="entry name" value="Haem peroxidase domain superfamily, animal type"/>
    <property type="match status" value="1"/>
</dbReference>
<feature type="binding site" description="axial binding residue" evidence="6">
    <location>
        <position position="547"/>
    </location>
    <ligand>
        <name>heme b</name>
        <dbReference type="ChEBI" id="CHEBI:60344"/>
    </ligand>
    <ligandPart>
        <name>Fe</name>
        <dbReference type="ChEBI" id="CHEBI:18248"/>
    </ligandPart>
</feature>
<evidence type="ECO:0000256" key="1">
    <source>
        <dbReference type="ARBA" id="ARBA00004613"/>
    </source>
</evidence>
<dbReference type="EMBL" id="GDIQ01050188">
    <property type="protein sequence ID" value="JAN44549.1"/>
    <property type="molecule type" value="Transcribed_RNA"/>
</dbReference>
<dbReference type="GO" id="GO:0020037">
    <property type="term" value="F:heme binding"/>
    <property type="evidence" value="ECO:0007669"/>
    <property type="project" value="InterPro"/>
</dbReference>
<dbReference type="InterPro" id="IPR037120">
    <property type="entry name" value="Haem_peroxidase_sf_animal"/>
</dbReference>
<dbReference type="GO" id="GO:0006979">
    <property type="term" value="P:response to oxidative stress"/>
    <property type="evidence" value="ECO:0007669"/>
    <property type="project" value="InterPro"/>
</dbReference>
<organism evidence="8">
    <name type="scientific">Daphnia magna</name>
    <dbReference type="NCBI Taxonomy" id="35525"/>
    <lineage>
        <taxon>Eukaryota</taxon>
        <taxon>Metazoa</taxon>
        <taxon>Ecdysozoa</taxon>
        <taxon>Arthropoda</taxon>
        <taxon>Crustacea</taxon>
        <taxon>Branchiopoda</taxon>
        <taxon>Diplostraca</taxon>
        <taxon>Cladocera</taxon>
        <taxon>Anomopoda</taxon>
        <taxon>Daphniidae</taxon>
        <taxon>Daphnia</taxon>
    </lineage>
</organism>
<dbReference type="CDD" id="cd09823">
    <property type="entry name" value="peroxinectin_like"/>
    <property type="match status" value="1"/>
</dbReference>
<keyword evidence="6" id="KW-0349">Heme</keyword>
<proteinExistence type="predicted"/>
<evidence type="ECO:0000256" key="4">
    <source>
        <dbReference type="ARBA" id="ARBA00022729"/>
    </source>
</evidence>
<dbReference type="Pfam" id="PF03098">
    <property type="entry name" value="An_peroxidase"/>
    <property type="match status" value="1"/>
</dbReference>
<dbReference type="GO" id="GO:0004601">
    <property type="term" value="F:peroxidase activity"/>
    <property type="evidence" value="ECO:0007669"/>
    <property type="project" value="UniProtKB-KW"/>
</dbReference>
<dbReference type="PRINTS" id="PR00457">
    <property type="entry name" value="ANPEROXIDASE"/>
</dbReference>
<keyword evidence="3 8" id="KW-0575">Peroxidase</keyword>
<keyword evidence="5" id="KW-0325">Glycoprotein</keyword>
<dbReference type="OrthoDB" id="823504at2759"/>
<dbReference type="FunFam" id="1.10.640.10:FF:000003">
    <property type="entry name" value="chorion peroxidase"/>
    <property type="match status" value="1"/>
</dbReference>
<feature type="signal peptide" evidence="7">
    <location>
        <begin position="1"/>
        <end position="20"/>
    </location>
</feature>
<keyword evidence="4 7" id="KW-0732">Signal</keyword>
<protein>
    <submittedName>
        <fullName evidence="8">Chorion peroxidase</fullName>
    </submittedName>
</protein>
<evidence type="ECO:0000256" key="5">
    <source>
        <dbReference type="ARBA" id="ARBA00023180"/>
    </source>
</evidence>
<name>A0A0N8E8Y5_9CRUS</name>
<dbReference type="PANTHER" id="PTHR11475">
    <property type="entry name" value="OXIDASE/PEROXIDASE"/>
    <property type="match status" value="1"/>
</dbReference>
<accession>A0A0N8E8Y5</accession>
<keyword evidence="6" id="KW-0479">Metal-binding</keyword>
<evidence type="ECO:0000313" key="8">
    <source>
        <dbReference type="EMBL" id="JAN44549.1"/>
    </source>
</evidence>
<dbReference type="PROSITE" id="PS50292">
    <property type="entry name" value="PEROXIDASE_3"/>
    <property type="match status" value="1"/>
</dbReference>
<keyword evidence="3 8" id="KW-0560">Oxidoreductase</keyword>
<evidence type="ECO:0000256" key="3">
    <source>
        <dbReference type="ARBA" id="ARBA00022559"/>
    </source>
</evidence>
<dbReference type="AlphaFoldDB" id="A0A0N8E8Y5"/>
<dbReference type="EMBL" id="GDIQ01050189">
    <property type="protein sequence ID" value="JAN44548.1"/>
    <property type="molecule type" value="Transcribed_RNA"/>
</dbReference>
<evidence type="ECO:0000256" key="6">
    <source>
        <dbReference type="PIRSR" id="PIRSR619791-2"/>
    </source>
</evidence>
<feature type="chain" id="PRO_5007420139" evidence="7">
    <location>
        <begin position="21"/>
        <end position="795"/>
    </location>
</feature>
<dbReference type="GO" id="GO:0005576">
    <property type="term" value="C:extracellular region"/>
    <property type="evidence" value="ECO:0007669"/>
    <property type="project" value="UniProtKB-SubCell"/>
</dbReference>
<reference evidence="8" key="1">
    <citation type="submission" date="2015-10" db="EMBL/GenBank/DDBJ databases">
        <title>EvidentialGene: Evidence-directed Construction of Complete mRNA Transcriptomes without Genomes.</title>
        <authorList>
            <person name="Gilbert D.G."/>
        </authorList>
    </citation>
    <scope>NUCLEOTIDE SEQUENCE</scope>
</reference>
<dbReference type="PANTHER" id="PTHR11475:SF4">
    <property type="entry name" value="CHORION PEROXIDASE"/>
    <property type="match status" value="1"/>
</dbReference>
<keyword evidence="2" id="KW-0964">Secreted</keyword>
<sequence length="795" mass="89980">MYWKEKFCVLLVCVLGFCCAVTSIVVPVQSPQPMHSARPTHMSRQCPPLVNFPTQCRIMAQCSVWWAELVKSPHSVCTNQVESSLWKACCPAIVGGRNRIGVMSEQSLDSEILTVSNPELARISKFGQSEVGRIAGIEARLLEHKAFLMPGSTAFAYFINMKPSDEAAPLGEQGLMVTRSTQKLKEVLRLSNEAAGIATQTLSVKDTPLAGTCIPDPTCRPSKYRTIDGSCNNLKSPLMGRSNTQLGRYLAPDYDDGVWESRDKGMPNSRTVRTVLAPDHDRVQRDMTLMLMQFGQFIDHDITHVPVFQLANGSGISCCTPDNKHQSWELRHPHCFTLDILPGDAFYRQFRVECINFVRSMVAPRSDCTFGYAEQLNQVTHWHDASTIYGSTQFQSDILRERKGGRMKTFSYQNRQLLPLDWKNNDCIGFEKGLRCFLSGDSRVNQLIGLTVMQTVWHREHNRVAGELARINPRWDDERLFQEARRVVIAELQHITYNEYLPVLLGRPVMEAYGLLPRTSGFFTGYNDTVNGNVFNEFSTAAYRYGHSMVSHWFELVDDNGATYDRLHVKDWFNNPHPLLKADVLDGVMRGLTISNPEASDELFVSDLTNMLFKTPESKHGGDLIAFNIWRGRDHGLPGYNAYRGLFGLRKAKTFSELNDLFTPETIDKMASLYKSPEEIDLYLAGMSEKVDSSSGILGHTFLHMVADQFARLKEADRYFYETGDQSGSFTIDQLNEIRKSSLAMIFCLNSDGIKNIQPLTFRPLSDMSWCITRFCCIRNLITIFWSLYAVSLDT</sequence>
<evidence type="ECO:0000256" key="2">
    <source>
        <dbReference type="ARBA" id="ARBA00022525"/>
    </source>
</evidence>
<dbReference type="GO" id="GO:0046872">
    <property type="term" value="F:metal ion binding"/>
    <property type="evidence" value="ECO:0007669"/>
    <property type="project" value="UniProtKB-KW"/>
</dbReference>
<keyword evidence="6" id="KW-0408">Iron</keyword>
<evidence type="ECO:0000256" key="7">
    <source>
        <dbReference type="SAM" id="SignalP"/>
    </source>
</evidence>
<dbReference type="InterPro" id="IPR019791">
    <property type="entry name" value="Haem_peroxidase_animal"/>
</dbReference>
<dbReference type="SUPFAM" id="SSF48113">
    <property type="entry name" value="Heme-dependent peroxidases"/>
    <property type="match status" value="1"/>
</dbReference>
<comment type="subcellular location">
    <subcellularLocation>
        <location evidence="1">Secreted</location>
    </subcellularLocation>
</comment>
<dbReference type="InterPro" id="IPR010255">
    <property type="entry name" value="Haem_peroxidase_sf"/>
</dbReference>